<evidence type="ECO:0000256" key="1">
    <source>
        <dbReference type="SAM" id="MobiDB-lite"/>
    </source>
</evidence>
<protein>
    <submittedName>
        <fullName evidence="2">Uncharacterized protein</fullName>
    </submittedName>
</protein>
<evidence type="ECO:0000313" key="3">
    <source>
        <dbReference type="Proteomes" id="UP000257385"/>
    </source>
</evidence>
<sequence length="75" mass="8080">MTGLTDDQRARARNRRAAIAACGRCDPNGWIVIANKAHRCNHQDALDLDQGTAQPQPTEPNKNAPSDPPAAPHSQ</sequence>
<feature type="compositionally biased region" description="Pro residues" evidence="1">
    <location>
        <begin position="66"/>
        <end position="75"/>
    </location>
</feature>
<gene>
    <name evidence="2" type="primary">63</name>
    <name evidence="2" type="ORF">SEA_KIMMYK_63</name>
</gene>
<accession>A0A345KSJ9</accession>
<feature type="compositionally biased region" description="Polar residues" evidence="1">
    <location>
        <begin position="51"/>
        <end position="64"/>
    </location>
</feature>
<dbReference type="RefSeq" id="YP_010096763.1">
    <property type="nucleotide sequence ID" value="NC_055752.1"/>
</dbReference>
<proteinExistence type="predicted"/>
<evidence type="ECO:0000313" key="2">
    <source>
        <dbReference type="EMBL" id="AXH46001.1"/>
    </source>
</evidence>
<dbReference type="KEGG" id="vg:65114420"/>
<feature type="region of interest" description="Disordered" evidence="1">
    <location>
        <begin position="44"/>
        <end position="75"/>
    </location>
</feature>
<name>A0A345KSJ9_9CAUD</name>
<organism evidence="2 3">
    <name type="scientific">Gordonia phage KimmyK</name>
    <dbReference type="NCBI Taxonomy" id="2250394"/>
    <lineage>
        <taxon>Viruses</taxon>
        <taxon>Duplodnaviria</taxon>
        <taxon>Heunggongvirae</taxon>
        <taxon>Uroviricota</taxon>
        <taxon>Caudoviricetes</taxon>
        <taxon>Stackebrandtviridae</taxon>
        <taxon>Frickvirinae</taxon>
        <taxon>Wizardvirus</taxon>
        <taxon>Wizardvirus kimmyK</taxon>
    </lineage>
</organism>
<dbReference type="EMBL" id="MH479917">
    <property type="protein sequence ID" value="AXH46001.1"/>
    <property type="molecule type" value="Genomic_DNA"/>
</dbReference>
<keyword evidence="3" id="KW-1185">Reference proteome</keyword>
<dbReference type="GeneID" id="65114420"/>
<dbReference type="Proteomes" id="UP000257385">
    <property type="component" value="Segment"/>
</dbReference>
<reference evidence="2 3" key="1">
    <citation type="submission" date="2018-06" db="EMBL/GenBank/DDBJ databases">
        <authorList>
            <person name="Butela K.A."/>
            <person name="Beechy J.R."/>
            <person name="Bowers R.A."/>
            <person name="Brown K."/>
            <person name="Burden T.M.M."/>
            <person name="Constantin J.B."/>
            <person name="Cosey L.N."/>
            <person name="DeFalco A.N."/>
            <person name="Evans J.M."/>
            <person name="Farian V.D."/>
            <person name="Ference A.R."/>
            <person name="Fusco T.M."/>
            <person name="Harris K.R."/>
            <person name="Harris S.M."/>
            <person name="Heitzenrater A.R."/>
            <person name="Hirak C.P."/>
            <person name="Hudson E."/>
            <person name="Huffine U.N."/>
            <person name="Jablonski G.C."/>
            <person name="Johnson D.L.K."/>
            <person name="Johnston A.N."/>
            <person name="Jones D.E."/>
            <person name="Kuniega E.A."/>
            <person name="Laird M.S."/>
            <person name="Lamberson P.E."/>
            <person name="Lucas H.E."/>
            <person name="Lukacs M.K."/>
            <person name="Meyer R.A."/>
            <person name="Moffat K.N."/>
            <person name="Moore T.C."/>
            <person name="Moran Z.C."/>
            <person name="Musser B.A."/>
            <person name="Nestor M.J."/>
            <person name="Offman C.M."/>
            <person name="Opalka N.M."/>
            <person name="Pickford V."/>
            <person name="Poll E.K."/>
            <person name="Reinhart L.R."/>
            <person name="Rucker C."/>
            <person name="Semekoski S.T."/>
            <person name="Shaffer K."/>
            <person name="Skatell A.C."/>
            <person name="Sloan M."/>
            <person name="Susi N.R."/>
            <person name="Woitkowiak H.C."/>
            <person name="Harvey A."/>
            <person name="Garlena R.A."/>
            <person name="Russell D.A."/>
            <person name="Pope W.H."/>
            <person name="Jacobs-Sera D."/>
            <person name="Hendrix R.W."/>
            <person name="Hatfull G.F."/>
        </authorList>
    </citation>
    <scope>NUCLEOTIDE SEQUENCE [LARGE SCALE GENOMIC DNA]</scope>
</reference>